<dbReference type="Gene3D" id="3.40.50.1820">
    <property type="entry name" value="alpha/beta hydrolase"/>
    <property type="match status" value="1"/>
</dbReference>
<evidence type="ECO:0000313" key="1">
    <source>
        <dbReference type="EMBL" id="CZR54154.1"/>
    </source>
</evidence>
<gene>
    <name evidence="1" type="ORF">PAC_04037</name>
</gene>
<dbReference type="SUPFAM" id="SSF53474">
    <property type="entry name" value="alpha/beta-Hydrolases"/>
    <property type="match status" value="1"/>
</dbReference>
<protein>
    <recommendedName>
        <fullName evidence="3">AB hydrolase-1 domain-containing protein</fullName>
    </recommendedName>
</protein>
<dbReference type="Proteomes" id="UP000184330">
    <property type="component" value="Unassembled WGS sequence"/>
</dbReference>
<evidence type="ECO:0008006" key="3">
    <source>
        <dbReference type="Google" id="ProtNLM"/>
    </source>
</evidence>
<dbReference type="EMBL" id="FJOG01000004">
    <property type="protein sequence ID" value="CZR54154.1"/>
    <property type="molecule type" value="Genomic_DNA"/>
</dbReference>
<accession>A0A1L7WN10</accession>
<sequence length="373" mass="41384">MSISITPAEEQAIGRLAPRKLHQIFTLPATDKHEALKVSYSIAGPEAGEDVPTILFCGGMFGGRWLAPWHNFYAEKERVRLIFIDRPGFGGSTPVAISRRIPTFLETVPALFSHLRIPHIHLASHSSGTIFALNLLTHRPDLLYPDNPTVTFFSPWVHQSITSVSFLSLAAILPNSLLNNWDSITGFMMLKASPAFASSSGAISAITGSFKGSLSKEEEGKKRAEEDRKCRECYGMTLKEKEELDKIVFKFAFAENTKGGNDEARLCLKSVEGCHWDACEDYEACVLKLKGDWEKRVQEGGKKLKVKIIFGEEDAMIGVKGRNYWDNCWTDQRCGGGMEAVCMEVGTGNHDSVLDYTKGGIQELYKAVKAERI</sequence>
<reference evidence="1 2" key="1">
    <citation type="submission" date="2016-03" db="EMBL/GenBank/DDBJ databases">
        <authorList>
            <person name="Ploux O."/>
        </authorList>
    </citation>
    <scope>NUCLEOTIDE SEQUENCE [LARGE SCALE GENOMIC DNA]</scope>
    <source>
        <strain evidence="1 2">UAMH 11012</strain>
    </source>
</reference>
<proteinExistence type="predicted"/>
<dbReference type="AlphaFoldDB" id="A0A1L7WN10"/>
<name>A0A1L7WN10_9HELO</name>
<dbReference type="InterPro" id="IPR029058">
    <property type="entry name" value="AB_hydrolase_fold"/>
</dbReference>
<keyword evidence="2" id="KW-1185">Reference proteome</keyword>
<evidence type="ECO:0000313" key="2">
    <source>
        <dbReference type="Proteomes" id="UP000184330"/>
    </source>
</evidence>
<dbReference type="InterPro" id="IPR050471">
    <property type="entry name" value="AB_hydrolase"/>
</dbReference>
<organism evidence="1 2">
    <name type="scientific">Phialocephala subalpina</name>
    <dbReference type="NCBI Taxonomy" id="576137"/>
    <lineage>
        <taxon>Eukaryota</taxon>
        <taxon>Fungi</taxon>
        <taxon>Dikarya</taxon>
        <taxon>Ascomycota</taxon>
        <taxon>Pezizomycotina</taxon>
        <taxon>Leotiomycetes</taxon>
        <taxon>Helotiales</taxon>
        <taxon>Mollisiaceae</taxon>
        <taxon>Phialocephala</taxon>
        <taxon>Phialocephala fortinii species complex</taxon>
    </lineage>
</organism>
<dbReference type="PANTHER" id="PTHR43433">
    <property type="entry name" value="HYDROLASE, ALPHA/BETA FOLD FAMILY PROTEIN"/>
    <property type="match status" value="1"/>
</dbReference>
<dbReference type="STRING" id="576137.A0A1L7WN10"/>
<dbReference type="PANTHER" id="PTHR43433:SF10">
    <property type="entry name" value="AB HYDROLASE-1 DOMAIN-CONTAINING PROTEIN"/>
    <property type="match status" value="1"/>
</dbReference>
<dbReference type="OrthoDB" id="294702at2759"/>